<evidence type="ECO:0000313" key="1">
    <source>
        <dbReference type="Proteomes" id="UP001652625"/>
    </source>
</evidence>
<gene>
    <name evidence="2" type="primary">LOC136081117</name>
</gene>
<accession>A0ABM4BZ13</accession>
<evidence type="ECO:0000313" key="2">
    <source>
        <dbReference type="RefSeq" id="XP_065654475.1"/>
    </source>
</evidence>
<dbReference type="PANTHER" id="PTHR31025">
    <property type="entry name" value="SI:CH211-196P9.1-RELATED"/>
    <property type="match status" value="1"/>
</dbReference>
<name>A0ABM4BZ13_HYDVU</name>
<reference evidence="2" key="1">
    <citation type="submission" date="2025-08" db="UniProtKB">
        <authorList>
            <consortium name="RefSeq"/>
        </authorList>
    </citation>
    <scope>IDENTIFICATION</scope>
</reference>
<proteinExistence type="predicted"/>
<dbReference type="Proteomes" id="UP001652625">
    <property type="component" value="Chromosome 06"/>
</dbReference>
<dbReference type="RefSeq" id="XP_065654475.1">
    <property type="nucleotide sequence ID" value="XM_065798403.1"/>
</dbReference>
<keyword evidence="1" id="KW-1185">Reference proteome</keyword>
<sequence length="386" mass="44138">MTLCDKDSMKKAIMFIIPSLSGETLELIVNRLIDDVGVQNIGDFLFVTEEDFDTLLKPIQIRKLAAWRQARYILNKIVILYLLQILEGNPTIECFPQVHALVPVSIQPGISIVPTSESSSVMLDNWVDVFKVPWKKLLAISLISAEITRKTGRKNLKIIAYQILRKYLISLEDKFENQRVGKGCSSVVKKLEARVENINRLQSPNPLKRNFASEICVMDEEPKKAKVKPKDSYGCIDWLPRLGENENEKGQDNHIGWLQDHHNLHSSSWNVYEIERLHSLTYVSQRANIVGLNKLKIVSLVAKWPFLFKANWFSHHFKTLTGVDIAFIFEENLKIKSTIIAKFLQHKKEIQQVMNEMSVAGQGHVLAPLGTAILDICQFFKESLNF</sequence>
<organism evidence="1 2">
    <name type="scientific">Hydra vulgaris</name>
    <name type="common">Hydra</name>
    <name type="synonym">Hydra attenuata</name>
    <dbReference type="NCBI Taxonomy" id="6087"/>
    <lineage>
        <taxon>Eukaryota</taxon>
        <taxon>Metazoa</taxon>
        <taxon>Cnidaria</taxon>
        <taxon>Hydrozoa</taxon>
        <taxon>Hydroidolina</taxon>
        <taxon>Anthoathecata</taxon>
        <taxon>Aplanulata</taxon>
        <taxon>Hydridae</taxon>
        <taxon>Hydra</taxon>
    </lineage>
</organism>
<dbReference type="PANTHER" id="PTHR31025:SF22">
    <property type="entry name" value="IP13529P"/>
    <property type="match status" value="1"/>
</dbReference>
<protein>
    <submittedName>
        <fullName evidence="2">Uncharacterized protein LOC136081117</fullName>
    </submittedName>
</protein>
<dbReference type="GeneID" id="136081117"/>